<comment type="caution">
    <text evidence="1">The sequence shown here is derived from an EMBL/GenBank/DDBJ whole genome shotgun (WGS) entry which is preliminary data.</text>
</comment>
<evidence type="ECO:0008006" key="3">
    <source>
        <dbReference type="Google" id="ProtNLM"/>
    </source>
</evidence>
<evidence type="ECO:0000313" key="2">
    <source>
        <dbReference type="Proteomes" id="UP000886721"/>
    </source>
</evidence>
<dbReference type="AlphaFoldDB" id="A0A9D2B9M8"/>
<accession>A0A9D2B9M8</accession>
<evidence type="ECO:0000313" key="1">
    <source>
        <dbReference type="EMBL" id="HIX68023.1"/>
    </source>
</evidence>
<reference evidence="1" key="1">
    <citation type="journal article" date="2021" name="PeerJ">
        <title>Extensive microbial diversity within the chicken gut microbiome revealed by metagenomics and culture.</title>
        <authorList>
            <person name="Gilroy R."/>
            <person name="Ravi A."/>
            <person name="Getino M."/>
            <person name="Pursley I."/>
            <person name="Horton D.L."/>
            <person name="Alikhan N.F."/>
            <person name="Baker D."/>
            <person name="Gharbi K."/>
            <person name="Hall N."/>
            <person name="Watson M."/>
            <person name="Adriaenssens E.M."/>
            <person name="Foster-Nyarko E."/>
            <person name="Jarju S."/>
            <person name="Secka A."/>
            <person name="Antonio M."/>
            <person name="Oren A."/>
            <person name="Chaudhuri R.R."/>
            <person name="La Ragione R."/>
            <person name="Hildebrand F."/>
            <person name="Pallen M.J."/>
        </authorList>
    </citation>
    <scope>NUCLEOTIDE SEQUENCE</scope>
    <source>
        <strain evidence="1">CHK191-13928</strain>
    </source>
</reference>
<name>A0A9D2B9M8_9FIRM</name>
<gene>
    <name evidence="1" type="ORF">H9735_07915</name>
</gene>
<dbReference type="EMBL" id="DXEM01000027">
    <property type="protein sequence ID" value="HIX68023.1"/>
    <property type="molecule type" value="Genomic_DNA"/>
</dbReference>
<protein>
    <recommendedName>
        <fullName evidence="3">RES domain-containing protein</fullName>
    </recommendedName>
</protein>
<organism evidence="1 2">
    <name type="scientific">Candidatus Anaerostipes excrementavium</name>
    <dbReference type="NCBI Taxonomy" id="2838463"/>
    <lineage>
        <taxon>Bacteria</taxon>
        <taxon>Bacillati</taxon>
        <taxon>Bacillota</taxon>
        <taxon>Clostridia</taxon>
        <taxon>Lachnospirales</taxon>
        <taxon>Lachnospiraceae</taxon>
        <taxon>Anaerostipes</taxon>
    </lineage>
</organism>
<dbReference type="Proteomes" id="UP000886721">
    <property type="component" value="Unassembled WGS sequence"/>
</dbReference>
<reference evidence="1" key="2">
    <citation type="submission" date="2021-04" db="EMBL/GenBank/DDBJ databases">
        <authorList>
            <person name="Gilroy R."/>
        </authorList>
    </citation>
    <scope>NUCLEOTIDE SEQUENCE</scope>
    <source>
        <strain evidence="1">CHK191-13928</strain>
    </source>
</reference>
<proteinExistence type="predicted"/>
<sequence>MIFDMSNSEFENFFKDEKLFLPICWDGYDFLCTLKNLFDYYIKKFDHLLNNGYIHVNIEEVEKACSLLSEAVGHYLNGFPSKAYSVFKESMSIFEKKPLIIYQKSVTEQFEDRRNYRSNDDSLKLFRVTSVSDNRPYGRERVFHTPYNLRSKVSTSRYSIAGYPSLYLGTSLDLCCEEIHLNPHQDFALASIFKLERTEARSSTKIRVIELGVKPQDFLNIETYDERDKRRIDNSLLENSSVRAAYLLWYPLIAACSYIRVNKKDPFAAEYIIPQLLMQWVRCKMGSLPDIENENNQLIGIRYFSCASQKASEMGFNYVFPTSGKQKSPDLPYCSVLTKSFYLSSPVDVHEFEHLYECEQYLRKKEDFDSIGS</sequence>